<evidence type="ECO:0000313" key="2">
    <source>
        <dbReference type="Proteomes" id="UP001179483"/>
    </source>
</evidence>
<proteinExistence type="predicted"/>
<dbReference type="RefSeq" id="WP_271736215.1">
    <property type="nucleotide sequence ID" value="NZ_CP116590.1"/>
</dbReference>
<name>A0AAE9XJY5_9LACT</name>
<dbReference type="AlphaFoldDB" id="A0AAE9XJY5"/>
<evidence type="ECO:0000313" key="1">
    <source>
        <dbReference type="EMBL" id="WCG38186.1"/>
    </source>
</evidence>
<accession>A0AAE9XJY5</accession>
<protein>
    <submittedName>
        <fullName evidence="1">Uncharacterized protein</fullName>
    </submittedName>
</protein>
<reference evidence="1" key="1">
    <citation type="submission" date="2023-01" db="EMBL/GenBank/DDBJ databases">
        <title>Oxazolidinone resistance genes in florfenicol resistant enterococci from beef cattle and veal calves at slaughter.</title>
        <authorList>
            <person name="Biggel M."/>
        </authorList>
    </citation>
    <scope>NUCLEOTIDE SEQUENCE</scope>
    <source>
        <strain evidence="1">K79-1</strain>
    </source>
</reference>
<organism evidence="1 2">
    <name type="scientific">Aerococcus urinaeequi</name>
    <dbReference type="NCBI Taxonomy" id="51665"/>
    <lineage>
        <taxon>Bacteria</taxon>
        <taxon>Bacillati</taxon>
        <taxon>Bacillota</taxon>
        <taxon>Bacilli</taxon>
        <taxon>Lactobacillales</taxon>
        <taxon>Aerococcaceae</taxon>
        <taxon>Aerococcus</taxon>
    </lineage>
</organism>
<dbReference type="EMBL" id="CP116590">
    <property type="protein sequence ID" value="WCG38186.1"/>
    <property type="molecule type" value="Genomic_DNA"/>
</dbReference>
<dbReference type="Proteomes" id="UP001179483">
    <property type="component" value="Chromosome"/>
</dbReference>
<sequence length="50" mass="5749">MTIGDIQVFFQLSDHEIKGIASIFIQTPEAKFVHTVDFRLTGYHPEKVDQ</sequence>
<dbReference type="InterPro" id="IPR036866">
    <property type="entry name" value="RibonucZ/Hydroxyglut_hydro"/>
</dbReference>
<dbReference type="Gene3D" id="3.60.15.10">
    <property type="entry name" value="Ribonuclease Z/Hydroxyacylglutathione hydrolase-like"/>
    <property type="match status" value="1"/>
</dbReference>
<gene>
    <name evidence="1" type="ORF">PML80_02250</name>
</gene>